<dbReference type="Proteomes" id="UP001268819">
    <property type="component" value="Unassembled WGS sequence"/>
</dbReference>
<gene>
    <name evidence="2" type="ORF">J2S66_002345</name>
</gene>
<evidence type="ECO:0000313" key="3">
    <source>
        <dbReference type="Proteomes" id="UP001268819"/>
    </source>
</evidence>
<reference evidence="2 3" key="1">
    <citation type="submission" date="2023-07" db="EMBL/GenBank/DDBJ databases">
        <title>Sequencing the genomes of 1000 actinobacteria strains.</title>
        <authorList>
            <person name="Klenk H.-P."/>
        </authorList>
    </citation>
    <scope>NUCLEOTIDE SEQUENCE [LARGE SCALE GENOMIC DNA]</scope>
    <source>
        <strain evidence="2 3">DSM 43749</strain>
    </source>
</reference>
<dbReference type="EMBL" id="JAVDSG010000001">
    <property type="protein sequence ID" value="MDR6593961.1"/>
    <property type="molecule type" value="Genomic_DNA"/>
</dbReference>
<protein>
    <submittedName>
        <fullName evidence="2">Uncharacterized protein</fullName>
    </submittedName>
</protein>
<accession>A0ABU1PU41</accession>
<organism evidence="2 3">
    <name type="scientific">Saccharothrix longispora</name>
    <dbReference type="NCBI Taxonomy" id="33920"/>
    <lineage>
        <taxon>Bacteria</taxon>
        <taxon>Bacillati</taxon>
        <taxon>Actinomycetota</taxon>
        <taxon>Actinomycetes</taxon>
        <taxon>Pseudonocardiales</taxon>
        <taxon>Pseudonocardiaceae</taxon>
        <taxon>Saccharothrix</taxon>
    </lineage>
</organism>
<comment type="caution">
    <text evidence="2">The sequence shown here is derived from an EMBL/GenBank/DDBJ whole genome shotgun (WGS) entry which is preliminary data.</text>
</comment>
<evidence type="ECO:0000313" key="2">
    <source>
        <dbReference type="EMBL" id="MDR6593961.1"/>
    </source>
</evidence>
<keyword evidence="3" id="KW-1185">Reference proteome</keyword>
<name>A0ABU1PU41_9PSEU</name>
<feature type="region of interest" description="Disordered" evidence="1">
    <location>
        <begin position="1"/>
        <end position="22"/>
    </location>
</feature>
<evidence type="ECO:0000256" key="1">
    <source>
        <dbReference type="SAM" id="MobiDB-lite"/>
    </source>
</evidence>
<dbReference type="RefSeq" id="WP_310306946.1">
    <property type="nucleotide sequence ID" value="NZ_BAAAXB010000001.1"/>
</dbReference>
<proteinExistence type="predicted"/>
<sequence length="403" mass="44114">MSQPGADVHEPGGSAPPAPPSVADVERISAHAEPVVRNLRITQCYHELSRALSTLTGGSANWCTFAVWASKQVGRSIRQEDLEHALGRLLESSPEATAGVEFAVRGLRRAFPGRALDDAGRWVRRAVVATARLDAVGDATAKGNLKVFEEIAREFARFLAACADGSLDEDGIAEFCAALRPGEPPEGQRYLRQAFARYHLAMTAEDPKQRAELLLLANVEVGLHEQTRLQPEIAAALEAPVVDPRELERRLLDLLLPDNRVLRWLRLAVLTALGRRTPVRVASEQLADQARALARRVVTRHVMTLALPGGELLDLGDDLPAAFPPPLARLTHLELLALLEQVDPTPDSVLGTAARDWSDLPDRMHYIADMFRCHALRDDLLDPPFTAAQVAEITEGRRPPGRL</sequence>